<organism evidence="1">
    <name type="scientific">uncultured Nocardioidaceae bacterium</name>
    <dbReference type="NCBI Taxonomy" id="253824"/>
    <lineage>
        <taxon>Bacteria</taxon>
        <taxon>Bacillati</taxon>
        <taxon>Actinomycetota</taxon>
        <taxon>Actinomycetes</taxon>
        <taxon>Propionibacteriales</taxon>
        <taxon>Nocardioidaceae</taxon>
        <taxon>environmental samples</taxon>
    </lineage>
</organism>
<protein>
    <submittedName>
        <fullName evidence="1">Uncharacterized protein</fullName>
    </submittedName>
</protein>
<reference evidence="1" key="1">
    <citation type="submission" date="2020-02" db="EMBL/GenBank/DDBJ databases">
        <authorList>
            <person name="Meier V. D."/>
        </authorList>
    </citation>
    <scope>NUCLEOTIDE SEQUENCE</scope>
    <source>
        <strain evidence="1">AVDCRST_MAG34</strain>
    </source>
</reference>
<sequence length="120" mass="13294">MELLDVRLTALQRRNRAAFVERGELPDAAVLVPGQKVVLRDQTGEYFAGTVVDEQDGQAPPRYLVHLGVRLPEEYALLRVGRQRPAPEAEGLGEMQAMLDLLGDARESLGGRVPSQRFTQ</sequence>
<dbReference type="EMBL" id="CADCUI010000006">
    <property type="protein sequence ID" value="CAA9329423.1"/>
    <property type="molecule type" value="Genomic_DNA"/>
</dbReference>
<accession>A0A6J4LBZ7</accession>
<evidence type="ECO:0000313" key="1">
    <source>
        <dbReference type="EMBL" id="CAA9329423.1"/>
    </source>
</evidence>
<name>A0A6J4LBZ7_9ACTN</name>
<gene>
    <name evidence="1" type="ORF">AVDCRST_MAG34-173</name>
</gene>
<dbReference type="AlphaFoldDB" id="A0A6J4LBZ7"/>
<proteinExistence type="predicted"/>